<dbReference type="GeneID" id="4622982"/>
<dbReference type="Proteomes" id="UP000000591">
    <property type="component" value="Chromosome VII"/>
</dbReference>
<reference evidence="3" key="2">
    <citation type="journal article" date="2013" name="G3 (Bethesda)">
        <title>Genomes of Ashbya fungi isolated from insects reveal four mating-type loci, numerous translocations, lack of transposons, and distinct gene duplications.</title>
        <authorList>
            <person name="Dietrich F.S."/>
            <person name="Voegeli S."/>
            <person name="Kuo S."/>
            <person name="Philippsen P."/>
        </authorList>
    </citation>
    <scope>GENOME REANNOTATION</scope>
    <source>
        <strain evidence="3">ATCC 10895 / CBS 109.51 / FGSC 9923 / NRRL Y-1056</strain>
    </source>
</reference>
<feature type="transmembrane region" description="Helical" evidence="1">
    <location>
        <begin position="125"/>
        <end position="142"/>
    </location>
</feature>
<dbReference type="HOGENOM" id="CLU_119636_0_0_1"/>
<reference evidence="2 3" key="1">
    <citation type="journal article" date="2004" name="Science">
        <title>The Ashbya gossypii genome as a tool for mapping the ancient Saccharomyces cerevisiae genome.</title>
        <authorList>
            <person name="Dietrich F.S."/>
            <person name="Voegeli S."/>
            <person name="Brachat S."/>
            <person name="Lerch A."/>
            <person name="Gates K."/>
            <person name="Steiner S."/>
            <person name="Mohr C."/>
            <person name="Pohlmann R."/>
            <person name="Luedi P."/>
            <person name="Choi S."/>
            <person name="Wing R.A."/>
            <person name="Flavier A."/>
            <person name="Gaffney T.D."/>
            <person name="Philippsen P."/>
        </authorList>
    </citation>
    <scope>NUCLEOTIDE SEQUENCE [LARGE SCALE GENOMIC DNA]</scope>
    <source>
        <strain evidence="3">ATCC 10895 / CBS 109.51 / FGSC 9923 / NRRL Y-1056</strain>
    </source>
</reference>
<dbReference type="InterPro" id="IPR016564">
    <property type="entry name" value="UCP010056"/>
</dbReference>
<keyword evidence="1" id="KW-0472">Membrane</keyword>
<keyword evidence="3" id="KW-1185">Reference proteome</keyword>
<feature type="transmembrane region" description="Helical" evidence="1">
    <location>
        <begin position="88"/>
        <end position="105"/>
    </location>
</feature>
<dbReference type="KEGG" id="ago:AGOS_AGR018C"/>
<dbReference type="OMA" id="CINIRYD"/>
<keyword evidence="1" id="KW-0812">Transmembrane</keyword>
<keyword evidence="1" id="KW-1133">Transmembrane helix</keyword>
<accession>Q750D7</accession>
<name>Q750D7_EREGS</name>
<protein>
    <submittedName>
        <fullName evidence="2">AGR018Cp</fullName>
    </submittedName>
</protein>
<dbReference type="InParanoid" id="Q750D7"/>
<dbReference type="PANTHER" id="PTHR36784">
    <property type="entry name" value="HISTONE-LYSINE N-METHYLTRANSFERASE"/>
    <property type="match status" value="1"/>
</dbReference>
<feature type="transmembrane region" description="Helical" evidence="1">
    <location>
        <begin position="54"/>
        <end position="76"/>
    </location>
</feature>
<dbReference type="OrthoDB" id="4074030at2759"/>
<dbReference type="eggNOG" id="ENOG502S3VI">
    <property type="taxonomic scope" value="Eukaryota"/>
</dbReference>
<dbReference type="STRING" id="284811.Q750D7"/>
<proteinExistence type="predicted"/>
<dbReference type="FunCoup" id="Q750D7">
    <property type="interactions" value="49"/>
</dbReference>
<dbReference type="RefSeq" id="NP_986683.1">
    <property type="nucleotide sequence ID" value="NM_211745.1"/>
</dbReference>
<evidence type="ECO:0000313" key="2">
    <source>
        <dbReference type="EMBL" id="AAS54507.1"/>
    </source>
</evidence>
<dbReference type="EMBL" id="AE016820">
    <property type="protein sequence ID" value="AAS54507.1"/>
    <property type="molecule type" value="Genomic_DNA"/>
</dbReference>
<dbReference type="PANTHER" id="PTHR36784:SF1">
    <property type="entry name" value="HISTONE-LYSINE N-METHYLTRANSFERASE"/>
    <property type="match status" value="1"/>
</dbReference>
<dbReference type="AlphaFoldDB" id="Q750D7"/>
<sequence length="191" mass="22256">MSRLRKLNRELINYTQGTADSIEDRDDFFPLDTDEQEELIRKFELRNASKNEKYLQYLGFVYLACCGLMLVLATSAKRVKPLAPYRRILLVSVQSIGCSFVNMQYSTITHMFRNRFLPFRISSQAINIINIVVLILISWQVSETAKSPALLLFLHVPHWLFLVSILVKRWSEEIDSELNTLRSLTYKFKSA</sequence>
<organism evidence="2 3">
    <name type="scientific">Eremothecium gossypii (strain ATCC 10895 / CBS 109.51 / FGSC 9923 / NRRL Y-1056)</name>
    <name type="common">Yeast</name>
    <name type="synonym">Ashbya gossypii</name>
    <dbReference type="NCBI Taxonomy" id="284811"/>
    <lineage>
        <taxon>Eukaryota</taxon>
        <taxon>Fungi</taxon>
        <taxon>Dikarya</taxon>
        <taxon>Ascomycota</taxon>
        <taxon>Saccharomycotina</taxon>
        <taxon>Saccharomycetes</taxon>
        <taxon>Saccharomycetales</taxon>
        <taxon>Saccharomycetaceae</taxon>
        <taxon>Eremothecium</taxon>
    </lineage>
</organism>
<feature type="transmembrane region" description="Helical" evidence="1">
    <location>
        <begin position="148"/>
        <end position="167"/>
    </location>
</feature>
<gene>
    <name evidence="2" type="ORF">AGOS_AGR018C</name>
</gene>
<dbReference type="PIRSF" id="PIRSF010056">
    <property type="entry name" value="UCP010056"/>
    <property type="match status" value="1"/>
</dbReference>
<evidence type="ECO:0000313" key="3">
    <source>
        <dbReference type="Proteomes" id="UP000000591"/>
    </source>
</evidence>
<evidence type="ECO:0000256" key="1">
    <source>
        <dbReference type="SAM" id="Phobius"/>
    </source>
</evidence>